<proteinExistence type="predicted"/>
<protein>
    <submittedName>
        <fullName evidence="2">Uncharacterized protein</fullName>
    </submittedName>
</protein>
<reference evidence="3" key="1">
    <citation type="journal article" date="2015" name="J. Biotechnol.">
        <title>Complete genome sequence of Streptomyces ambofaciens ATCC 23877, the spiramycin producer.</title>
        <authorList>
            <person name="Thibessard A."/>
            <person name="Haas D."/>
            <person name="Gerbaud C."/>
            <person name="Aigle B."/>
            <person name="Lautru S."/>
            <person name="Pernodet J.L."/>
            <person name="Leblond P."/>
        </authorList>
    </citation>
    <scope>NUCLEOTIDE SEQUENCE [LARGE SCALE GENOMIC DNA]</scope>
    <source>
        <strain evidence="3">ATCC 23877 / 3486 / DSM 40053 / JCM 4204 / NBRC 12836 / NRRL B-2516</strain>
    </source>
</reference>
<gene>
    <name evidence="2" type="ORF">SAM23877_2226</name>
</gene>
<feature type="compositionally biased region" description="Basic residues" evidence="1">
    <location>
        <begin position="47"/>
        <end position="57"/>
    </location>
</feature>
<accession>A0A0K2AQ82</accession>
<feature type="compositionally biased region" description="Basic and acidic residues" evidence="1">
    <location>
        <begin position="21"/>
        <end position="37"/>
    </location>
</feature>
<name>A0A0K2AQ82_STRA7</name>
<evidence type="ECO:0000313" key="3">
    <source>
        <dbReference type="Proteomes" id="UP000061018"/>
    </source>
</evidence>
<evidence type="ECO:0000256" key="1">
    <source>
        <dbReference type="SAM" id="MobiDB-lite"/>
    </source>
</evidence>
<organism evidence="2 3">
    <name type="scientific">Streptomyces ambofaciens (strain ATCC 23877 / 3486 / DSM 40053 / JCM 4204 / NBRC 12836 / NRRL B-2516)</name>
    <dbReference type="NCBI Taxonomy" id="278992"/>
    <lineage>
        <taxon>Bacteria</taxon>
        <taxon>Bacillati</taxon>
        <taxon>Actinomycetota</taxon>
        <taxon>Actinomycetes</taxon>
        <taxon>Kitasatosporales</taxon>
        <taxon>Streptomycetaceae</taxon>
        <taxon>Streptomyces</taxon>
    </lineage>
</organism>
<feature type="region of interest" description="Disordered" evidence="1">
    <location>
        <begin position="1"/>
        <end position="57"/>
    </location>
</feature>
<sequence length="57" mass="6423">MVTIAGSVRDSLHAAHTCAPRAHDDLSSGPHSEEPRRWRNTPARASPSRRHRPTSWR</sequence>
<dbReference type="KEGG" id="samb:SAM23877_2226"/>
<dbReference type="Proteomes" id="UP000061018">
    <property type="component" value="Chromosome"/>
</dbReference>
<evidence type="ECO:0000313" key="2">
    <source>
        <dbReference type="EMBL" id="AKZ55275.1"/>
    </source>
</evidence>
<dbReference type="AlphaFoldDB" id="A0A0K2AQ82"/>
<dbReference type="EMBL" id="CP012382">
    <property type="protein sequence ID" value="AKZ55275.1"/>
    <property type="molecule type" value="Genomic_DNA"/>
</dbReference>